<dbReference type="InterPro" id="IPR029044">
    <property type="entry name" value="Nucleotide-diphossugar_trans"/>
</dbReference>
<dbReference type="GO" id="GO:0061602">
    <property type="term" value="F:molybdenum cofactor cytidylyltransferase activity"/>
    <property type="evidence" value="ECO:0007669"/>
    <property type="project" value="UniProtKB-EC"/>
</dbReference>
<organism evidence="3 4">
    <name type="scientific">Sphingobium lignivorans</name>
    <dbReference type="NCBI Taxonomy" id="2735886"/>
    <lineage>
        <taxon>Bacteria</taxon>
        <taxon>Pseudomonadati</taxon>
        <taxon>Pseudomonadota</taxon>
        <taxon>Alphaproteobacteria</taxon>
        <taxon>Sphingomonadales</taxon>
        <taxon>Sphingomonadaceae</taxon>
        <taxon>Sphingobium</taxon>
    </lineage>
</organism>
<name>A0ABR6NGQ3_9SPHN</name>
<dbReference type="CDD" id="cd04182">
    <property type="entry name" value="GT_2_like_f"/>
    <property type="match status" value="1"/>
</dbReference>
<keyword evidence="3" id="KW-0808">Transferase</keyword>
<evidence type="ECO:0000256" key="1">
    <source>
        <dbReference type="ARBA" id="ARBA00022842"/>
    </source>
</evidence>
<dbReference type="Proteomes" id="UP001138540">
    <property type="component" value="Unassembled WGS sequence"/>
</dbReference>
<dbReference type="RefSeq" id="WP_184152345.1">
    <property type="nucleotide sequence ID" value="NZ_JACHKA010000001.1"/>
</dbReference>
<evidence type="ECO:0000259" key="2">
    <source>
        <dbReference type="Pfam" id="PF12804"/>
    </source>
</evidence>
<keyword evidence="3" id="KW-0548">Nucleotidyltransferase</keyword>
<evidence type="ECO:0000313" key="3">
    <source>
        <dbReference type="EMBL" id="MBB5985688.1"/>
    </source>
</evidence>
<dbReference type="Pfam" id="PF12804">
    <property type="entry name" value="NTP_transf_3"/>
    <property type="match status" value="1"/>
</dbReference>
<dbReference type="Gene3D" id="3.90.550.10">
    <property type="entry name" value="Spore Coat Polysaccharide Biosynthesis Protein SpsA, Chain A"/>
    <property type="match status" value="1"/>
</dbReference>
<proteinExistence type="predicted"/>
<dbReference type="SUPFAM" id="SSF53448">
    <property type="entry name" value="Nucleotide-diphospho-sugar transferases"/>
    <property type="match status" value="1"/>
</dbReference>
<keyword evidence="4" id="KW-1185">Reference proteome</keyword>
<dbReference type="EC" id="2.7.7.76" evidence="3"/>
<dbReference type="PANTHER" id="PTHR43777">
    <property type="entry name" value="MOLYBDENUM COFACTOR CYTIDYLYLTRANSFERASE"/>
    <property type="match status" value="1"/>
</dbReference>
<gene>
    <name evidence="3" type="ORF">HNP60_001662</name>
</gene>
<keyword evidence="1" id="KW-0460">Magnesium</keyword>
<dbReference type="InterPro" id="IPR025877">
    <property type="entry name" value="MobA-like_NTP_Trfase"/>
</dbReference>
<protein>
    <submittedName>
        <fullName evidence="3">Molybdenum cofactor cytidylyltransferase</fullName>
        <ecNumber evidence="3">2.7.7.76</ecNumber>
    </submittedName>
</protein>
<evidence type="ECO:0000313" key="4">
    <source>
        <dbReference type="Proteomes" id="UP001138540"/>
    </source>
</evidence>
<dbReference type="EMBL" id="JACHKA010000001">
    <property type="protein sequence ID" value="MBB5985688.1"/>
    <property type="molecule type" value="Genomic_DNA"/>
</dbReference>
<accession>A0ABR6NGQ3</accession>
<comment type="caution">
    <text evidence="3">The sequence shown here is derived from an EMBL/GenBank/DDBJ whole genome shotgun (WGS) entry which is preliminary data.</text>
</comment>
<reference evidence="3 4" key="1">
    <citation type="submission" date="2020-08" db="EMBL/GenBank/DDBJ databases">
        <title>Exploring microbial biodiversity for novel pathways involved in the catabolism of aromatic compounds derived from lignin.</title>
        <authorList>
            <person name="Elkins J."/>
        </authorList>
    </citation>
    <scope>NUCLEOTIDE SEQUENCE [LARGE SCALE GENOMIC DNA]</scope>
    <source>
        <strain evidence="3 4">B1D3A</strain>
    </source>
</reference>
<feature type="domain" description="MobA-like NTP transferase" evidence="2">
    <location>
        <begin position="11"/>
        <end position="165"/>
    </location>
</feature>
<sequence>MPGNDGLVIALLGAGRSSRFGREDKLLAMLGDRPLIAWAAQAGLGIPAAHHLLVSGPDARLAAACPGYVLLPNPHPEDGLASSLRIAAGAARGLGTTALLVLLADMPFVDAGHLAAMVTQWDRDGSQPLFSRRPGGPPQPPALFPAAFLPMIEALQGDRGARALAGDALIVETQADRMIDIDTPADLARAADYLRALDPGEQT</sequence>
<dbReference type="PANTHER" id="PTHR43777:SF1">
    <property type="entry name" value="MOLYBDENUM COFACTOR CYTIDYLYLTRANSFERASE"/>
    <property type="match status" value="1"/>
</dbReference>